<evidence type="ECO:0000313" key="5">
    <source>
        <dbReference type="Proteomes" id="UP000184509"/>
    </source>
</evidence>
<dbReference type="GO" id="GO:0052689">
    <property type="term" value="F:carboxylic ester hydrolase activity"/>
    <property type="evidence" value="ECO:0007669"/>
    <property type="project" value="TreeGrafter"/>
</dbReference>
<feature type="chain" id="PRO_5013041826" description="Xaa-Pro dipeptidyl-peptidase-like domain-containing protein" evidence="2">
    <location>
        <begin position="21"/>
        <end position="463"/>
    </location>
</feature>
<protein>
    <recommendedName>
        <fullName evidence="3">Xaa-Pro dipeptidyl-peptidase-like domain-containing protein</fullName>
    </recommendedName>
</protein>
<keyword evidence="1" id="KW-0378">Hydrolase</keyword>
<dbReference type="STRING" id="1297750.SAMN05444405_10151"/>
<organism evidence="4 5">
    <name type="scientific">Bacteroides luti</name>
    <dbReference type="NCBI Taxonomy" id="1297750"/>
    <lineage>
        <taxon>Bacteria</taxon>
        <taxon>Pseudomonadati</taxon>
        <taxon>Bacteroidota</taxon>
        <taxon>Bacteroidia</taxon>
        <taxon>Bacteroidales</taxon>
        <taxon>Bacteroidaceae</taxon>
        <taxon>Bacteroides</taxon>
    </lineage>
</organism>
<evidence type="ECO:0000313" key="4">
    <source>
        <dbReference type="EMBL" id="SHE29459.1"/>
    </source>
</evidence>
<dbReference type="Gene3D" id="3.40.50.1820">
    <property type="entry name" value="alpha/beta hydrolase"/>
    <property type="match status" value="1"/>
</dbReference>
<dbReference type="Proteomes" id="UP000184509">
    <property type="component" value="Unassembled WGS sequence"/>
</dbReference>
<dbReference type="PANTHER" id="PTHR43265:SF1">
    <property type="entry name" value="ESTERASE ESTD"/>
    <property type="match status" value="1"/>
</dbReference>
<dbReference type="PROSITE" id="PS00708">
    <property type="entry name" value="PRO_ENDOPEP_SER"/>
    <property type="match status" value="1"/>
</dbReference>
<gene>
    <name evidence="4" type="ORF">SAMN05444405_10151</name>
</gene>
<dbReference type="GO" id="GO:0006508">
    <property type="term" value="P:proteolysis"/>
    <property type="evidence" value="ECO:0007669"/>
    <property type="project" value="InterPro"/>
</dbReference>
<evidence type="ECO:0000256" key="1">
    <source>
        <dbReference type="ARBA" id="ARBA00022801"/>
    </source>
</evidence>
<dbReference type="RefSeq" id="WP_073398507.1">
    <property type="nucleotide sequence ID" value="NZ_FQTV01000001.1"/>
</dbReference>
<name>A0A1M4SB86_9BACE</name>
<dbReference type="Pfam" id="PF02129">
    <property type="entry name" value="Peptidase_S15"/>
    <property type="match status" value="1"/>
</dbReference>
<feature type="signal peptide" evidence="2">
    <location>
        <begin position="1"/>
        <end position="20"/>
    </location>
</feature>
<keyword evidence="5" id="KW-1185">Reference proteome</keyword>
<evidence type="ECO:0000259" key="3">
    <source>
        <dbReference type="Pfam" id="PF02129"/>
    </source>
</evidence>
<dbReference type="InterPro" id="IPR053145">
    <property type="entry name" value="AB_hydrolase_Est10"/>
</dbReference>
<keyword evidence="2" id="KW-0732">Signal</keyword>
<evidence type="ECO:0000256" key="2">
    <source>
        <dbReference type="SAM" id="SignalP"/>
    </source>
</evidence>
<dbReference type="AlphaFoldDB" id="A0A1M4SB86"/>
<feature type="domain" description="Xaa-Pro dipeptidyl-peptidase-like" evidence="3">
    <location>
        <begin position="143"/>
        <end position="399"/>
    </location>
</feature>
<dbReference type="EMBL" id="FQTV01000001">
    <property type="protein sequence ID" value="SHE29459.1"/>
    <property type="molecule type" value="Genomic_DNA"/>
</dbReference>
<accession>A0A1M4SB86</accession>
<dbReference type="InterPro" id="IPR029058">
    <property type="entry name" value="AB_hydrolase_fold"/>
</dbReference>
<dbReference type="InterPro" id="IPR000383">
    <property type="entry name" value="Xaa-Pro-like_dom"/>
</dbReference>
<dbReference type="SUPFAM" id="SSF53474">
    <property type="entry name" value="alpha/beta-Hydrolases"/>
    <property type="match status" value="1"/>
</dbReference>
<dbReference type="PANTHER" id="PTHR43265">
    <property type="entry name" value="ESTERASE ESTD"/>
    <property type="match status" value="1"/>
</dbReference>
<dbReference type="OrthoDB" id="9809549at2"/>
<sequence>MKTRTLFLFLLVWNSLSVCAQEIAGDWNGILEVRGTKLTLVFHFNCNNGLYTGTMDSPDQSAKGIPITSVTFKDSLLNVTLTPLQAEYSGKWDGKSLKGTFKQMGMSFPLDLEKGVLKRNRPQEPKAPFPYNVEDVTFLNAKDGISLAGTLTFPKGKVNSKYPAVVMITGSGAENRDEEIFDHKPFWIIADYLTRKGIAVLRFDDRGFGKSGGVYKGATSADFAKDVEAAVAYLRTRKDINKKKIGLMGHSEGGIIAPMVASTDKKIAFIVLLAGPGLSGEKILIQQGEDLLGDSYSEEAKQSLAKIHKGSADILRQFPGESARSQLQKFYKEKEQDICSILKFDTKQGDIFINSMINHFMDPWFRSFLLTNPADYLVKVKCPVLALNGTKDRQVRAEENLDGIMRALNKGGNRNVETTSIYPLNHLFQECKTGMPAEYGAIEETFSPKALDKIWEWYSRKIK</sequence>
<proteinExistence type="predicted"/>
<dbReference type="InterPro" id="IPR002471">
    <property type="entry name" value="Pept_S9_AS"/>
</dbReference>
<reference evidence="5" key="1">
    <citation type="submission" date="2016-11" db="EMBL/GenBank/DDBJ databases">
        <authorList>
            <person name="Varghese N."/>
            <person name="Submissions S."/>
        </authorList>
    </citation>
    <scope>NUCLEOTIDE SEQUENCE [LARGE SCALE GENOMIC DNA]</scope>
    <source>
        <strain evidence="5">DSM 26991</strain>
    </source>
</reference>
<dbReference type="GO" id="GO:0004252">
    <property type="term" value="F:serine-type endopeptidase activity"/>
    <property type="evidence" value="ECO:0007669"/>
    <property type="project" value="InterPro"/>
</dbReference>